<evidence type="ECO:0000313" key="2">
    <source>
        <dbReference type="EMBL" id="QAY65855.1"/>
    </source>
</evidence>
<dbReference type="EMBL" id="CP035492">
    <property type="protein sequence ID" value="QAY65855.1"/>
    <property type="molecule type" value="Genomic_DNA"/>
</dbReference>
<evidence type="ECO:0000259" key="1">
    <source>
        <dbReference type="PROSITE" id="PS51186"/>
    </source>
</evidence>
<keyword evidence="2" id="KW-0808">Transferase</keyword>
<dbReference type="Gene3D" id="3.40.630.30">
    <property type="match status" value="1"/>
</dbReference>
<dbReference type="GO" id="GO:0016747">
    <property type="term" value="F:acyltransferase activity, transferring groups other than amino-acyl groups"/>
    <property type="evidence" value="ECO:0007669"/>
    <property type="project" value="InterPro"/>
</dbReference>
<protein>
    <submittedName>
        <fullName evidence="2">N-acetyltransferase</fullName>
    </submittedName>
</protein>
<dbReference type="RefSeq" id="WP_129438818.1">
    <property type="nucleotide sequence ID" value="NZ_CP035492.1"/>
</dbReference>
<dbReference type="OrthoDB" id="2830399at2"/>
<dbReference type="InterPro" id="IPR000182">
    <property type="entry name" value="GNAT_dom"/>
</dbReference>
<dbReference type="Pfam" id="PF00583">
    <property type="entry name" value="Acetyltransf_1"/>
    <property type="match status" value="1"/>
</dbReference>
<dbReference type="InterPro" id="IPR016181">
    <property type="entry name" value="Acyl_CoA_acyltransferase"/>
</dbReference>
<organism evidence="2 3">
    <name type="scientific">Paenibacillus protaetiae</name>
    <dbReference type="NCBI Taxonomy" id="2509456"/>
    <lineage>
        <taxon>Bacteria</taxon>
        <taxon>Bacillati</taxon>
        <taxon>Bacillota</taxon>
        <taxon>Bacilli</taxon>
        <taxon>Bacillales</taxon>
        <taxon>Paenibacillaceae</taxon>
        <taxon>Paenibacillus</taxon>
    </lineage>
</organism>
<dbReference type="AlphaFoldDB" id="A0A4P6ETS0"/>
<dbReference type="CDD" id="cd04301">
    <property type="entry name" value="NAT_SF"/>
    <property type="match status" value="1"/>
</dbReference>
<gene>
    <name evidence="2" type="ORF">ET464_05130</name>
</gene>
<dbReference type="SUPFAM" id="SSF55729">
    <property type="entry name" value="Acyl-CoA N-acyltransferases (Nat)"/>
    <property type="match status" value="1"/>
</dbReference>
<name>A0A4P6ETS0_9BACL</name>
<keyword evidence="3" id="KW-1185">Reference proteome</keyword>
<dbReference type="KEGG" id="pprt:ET464_05130"/>
<evidence type="ECO:0000313" key="3">
    <source>
        <dbReference type="Proteomes" id="UP000293568"/>
    </source>
</evidence>
<feature type="domain" description="N-acetyltransferase" evidence="1">
    <location>
        <begin position="4"/>
        <end position="160"/>
    </location>
</feature>
<reference evidence="2 3" key="1">
    <citation type="submission" date="2019-01" db="EMBL/GenBank/DDBJ databases">
        <title>Genome sequencing of strain FW100M-2.</title>
        <authorList>
            <person name="Heo J."/>
            <person name="Kim S.-J."/>
            <person name="Kim J.-S."/>
            <person name="Hong S.-B."/>
            <person name="Kwon S.-W."/>
        </authorList>
    </citation>
    <scope>NUCLEOTIDE SEQUENCE [LARGE SCALE GENOMIC DNA]</scope>
    <source>
        <strain evidence="2 3">FW100M-2</strain>
    </source>
</reference>
<accession>A0A4P6ETS0</accession>
<proteinExistence type="predicted"/>
<dbReference type="PROSITE" id="PS51186">
    <property type="entry name" value="GNAT"/>
    <property type="match status" value="1"/>
</dbReference>
<sequence length="184" mass="21166">MKHILTDQWDETLWAKAKPVYEAAFPEHGRKKDAIVKRMFERKLCELHVWLDDIGSEAAAMALTAADPNAGVLVIDYFAVRRENRGQGIGMACMADMRRWAEHVKKCRGIVIEAEADDSADNANRMRFWVKAGFKPTDYVHAYIWVPETYRALALSLDASNPLPEDGEQLFKPILRYHEKAYRR</sequence>
<dbReference type="Proteomes" id="UP000293568">
    <property type="component" value="Chromosome"/>
</dbReference>